<sequence length="288" mass="30945">MAESSKRSATKGEATPAVIKATKSLKELKREQEDDIKTKVNLKKPKKDVIIAHPGKEKSEMKEIMKGIADRLQRLEAKVDLLATKADLQAILIAVKGEKVPVMKPPAVSASDSEDSSYMDTSPDDKVTRTKAETSSSEDESSSSEEPANKPAASAKPAAFTIPPAAFTIPPAAKVYPYQQIVGGNGQTISVRGFDPSIPVDDIKSALSNYFSSFGEITRVFVPASRQTGASLGYAYIDLKQGAEKALKLRRHDVGGWNLVVGEAEPIRSGSSWPFPGRCGSIGRCTYC</sequence>
<feature type="coiled-coil region" evidence="2">
    <location>
        <begin position="58"/>
        <end position="85"/>
    </location>
</feature>
<gene>
    <name evidence="6" type="primary">LOC104712888</name>
</gene>
<evidence type="ECO:0000256" key="3">
    <source>
        <dbReference type="SAM" id="MobiDB-lite"/>
    </source>
</evidence>
<evidence type="ECO:0000313" key="6">
    <source>
        <dbReference type="RefSeq" id="XP_010428179.1"/>
    </source>
</evidence>
<evidence type="ECO:0000256" key="1">
    <source>
        <dbReference type="PROSITE-ProRule" id="PRU00176"/>
    </source>
</evidence>
<reference evidence="6" key="2">
    <citation type="submission" date="2025-08" db="UniProtKB">
        <authorList>
            <consortium name="RefSeq"/>
        </authorList>
    </citation>
    <scope>IDENTIFICATION</scope>
    <source>
        <tissue evidence="6">Leaf</tissue>
    </source>
</reference>
<feature type="domain" description="RRM" evidence="4">
    <location>
        <begin position="187"/>
        <end position="266"/>
    </location>
</feature>
<feature type="region of interest" description="Disordered" evidence="3">
    <location>
        <begin position="104"/>
        <end position="156"/>
    </location>
</feature>
<name>A0ABM0TLL8_CAMSA</name>
<feature type="compositionally biased region" description="Basic and acidic residues" evidence="3">
    <location>
        <begin position="123"/>
        <end position="132"/>
    </location>
</feature>
<dbReference type="SUPFAM" id="SSF54928">
    <property type="entry name" value="RNA-binding domain, RBD"/>
    <property type="match status" value="1"/>
</dbReference>
<keyword evidence="5" id="KW-1185">Reference proteome</keyword>
<dbReference type="InterPro" id="IPR035979">
    <property type="entry name" value="RBD_domain_sf"/>
</dbReference>
<dbReference type="GeneID" id="104712888"/>
<dbReference type="Proteomes" id="UP000694864">
    <property type="component" value="Chromosome 9"/>
</dbReference>
<evidence type="ECO:0000259" key="4">
    <source>
        <dbReference type="PROSITE" id="PS50102"/>
    </source>
</evidence>
<dbReference type="InterPro" id="IPR000504">
    <property type="entry name" value="RRM_dom"/>
</dbReference>
<dbReference type="PROSITE" id="PS50102">
    <property type="entry name" value="RRM"/>
    <property type="match status" value="1"/>
</dbReference>
<evidence type="ECO:0000313" key="5">
    <source>
        <dbReference type="Proteomes" id="UP000694864"/>
    </source>
</evidence>
<dbReference type="SMART" id="SM00360">
    <property type="entry name" value="RRM"/>
    <property type="match status" value="1"/>
</dbReference>
<organism evidence="5 6">
    <name type="scientific">Camelina sativa</name>
    <name type="common">False flax</name>
    <name type="synonym">Myagrum sativum</name>
    <dbReference type="NCBI Taxonomy" id="90675"/>
    <lineage>
        <taxon>Eukaryota</taxon>
        <taxon>Viridiplantae</taxon>
        <taxon>Streptophyta</taxon>
        <taxon>Embryophyta</taxon>
        <taxon>Tracheophyta</taxon>
        <taxon>Spermatophyta</taxon>
        <taxon>Magnoliopsida</taxon>
        <taxon>eudicotyledons</taxon>
        <taxon>Gunneridae</taxon>
        <taxon>Pentapetalae</taxon>
        <taxon>rosids</taxon>
        <taxon>malvids</taxon>
        <taxon>Brassicales</taxon>
        <taxon>Brassicaceae</taxon>
        <taxon>Camelineae</taxon>
        <taxon>Camelina</taxon>
    </lineage>
</organism>
<evidence type="ECO:0000256" key="2">
    <source>
        <dbReference type="SAM" id="Coils"/>
    </source>
</evidence>
<dbReference type="RefSeq" id="XP_010428179.1">
    <property type="nucleotide sequence ID" value="XM_010429877.1"/>
</dbReference>
<feature type="compositionally biased region" description="Low complexity" evidence="3">
    <location>
        <begin position="144"/>
        <end position="156"/>
    </location>
</feature>
<reference evidence="5" key="1">
    <citation type="journal article" date="2014" name="Nat. Commun.">
        <title>The emerging biofuel crop Camelina sativa retains a highly undifferentiated hexaploid genome structure.</title>
        <authorList>
            <person name="Kagale S."/>
            <person name="Koh C."/>
            <person name="Nixon J."/>
            <person name="Bollina V."/>
            <person name="Clarke W.E."/>
            <person name="Tuteja R."/>
            <person name="Spillane C."/>
            <person name="Robinson S.J."/>
            <person name="Links M.G."/>
            <person name="Clarke C."/>
            <person name="Higgins E.E."/>
            <person name="Huebert T."/>
            <person name="Sharpe A.G."/>
            <person name="Parkin I.A."/>
        </authorList>
    </citation>
    <scope>NUCLEOTIDE SEQUENCE [LARGE SCALE GENOMIC DNA]</scope>
    <source>
        <strain evidence="5">cv. DH55</strain>
    </source>
</reference>
<keyword evidence="1" id="KW-0694">RNA-binding</keyword>
<keyword evidence="2" id="KW-0175">Coiled coil</keyword>
<dbReference type="InterPro" id="IPR012677">
    <property type="entry name" value="Nucleotide-bd_a/b_plait_sf"/>
</dbReference>
<accession>A0ABM0TLL8</accession>
<proteinExistence type="predicted"/>
<dbReference type="Gene3D" id="3.30.70.330">
    <property type="match status" value="1"/>
</dbReference>
<protein>
    <submittedName>
        <fullName evidence="6">Nucleolin 1-like</fullName>
    </submittedName>
</protein>
<dbReference type="Pfam" id="PF00076">
    <property type="entry name" value="RRM_1"/>
    <property type="match status" value="1"/>
</dbReference>